<dbReference type="Pfam" id="PF01022">
    <property type="entry name" value="HTH_5"/>
    <property type="match status" value="1"/>
</dbReference>
<keyword evidence="2" id="KW-0238">DNA-binding</keyword>
<organism evidence="5">
    <name type="scientific">hydrothermal vent metagenome</name>
    <dbReference type="NCBI Taxonomy" id="652676"/>
    <lineage>
        <taxon>unclassified sequences</taxon>
        <taxon>metagenomes</taxon>
        <taxon>ecological metagenomes</taxon>
    </lineage>
</organism>
<keyword evidence="1" id="KW-0805">Transcription regulation</keyword>
<dbReference type="InterPro" id="IPR051011">
    <property type="entry name" value="Metal_resp_trans_reg"/>
</dbReference>
<dbReference type="Gene3D" id="1.10.10.10">
    <property type="entry name" value="Winged helix-like DNA-binding domain superfamily/Winged helix DNA-binding domain"/>
    <property type="match status" value="1"/>
</dbReference>
<dbReference type="GO" id="GO:0003677">
    <property type="term" value="F:DNA binding"/>
    <property type="evidence" value="ECO:0007669"/>
    <property type="project" value="UniProtKB-KW"/>
</dbReference>
<dbReference type="InterPro" id="IPR011991">
    <property type="entry name" value="ArsR-like_HTH"/>
</dbReference>
<keyword evidence="3" id="KW-0804">Transcription</keyword>
<proteinExistence type="predicted"/>
<dbReference type="SUPFAM" id="SSF46785">
    <property type="entry name" value="Winged helix' DNA-binding domain"/>
    <property type="match status" value="1"/>
</dbReference>
<feature type="domain" description="HTH arsR-type" evidence="4">
    <location>
        <begin position="11"/>
        <end position="105"/>
    </location>
</feature>
<dbReference type="PANTHER" id="PTHR43132:SF2">
    <property type="entry name" value="ARSENICAL RESISTANCE OPERON REPRESSOR ARSR-RELATED"/>
    <property type="match status" value="1"/>
</dbReference>
<dbReference type="PROSITE" id="PS50987">
    <property type="entry name" value="HTH_ARSR_2"/>
    <property type="match status" value="1"/>
</dbReference>
<dbReference type="EMBL" id="UOFB01000151">
    <property type="protein sequence ID" value="VAW46605.1"/>
    <property type="molecule type" value="Genomic_DNA"/>
</dbReference>
<evidence type="ECO:0000259" key="4">
    <source>
        <dbReference type="PROSITE" id="PS50987"/>
    </source>
</evidence>
<evidence type="ECO:0000256" key="2">
    <source>
        <dbReference type="ARBA" id="ARBA00023125"/>
    </source>
</evidence>
<dbReference type="PANTHER" id="PTHR43132">
    <property type="entry name" value="ARSENICAL RESISTANCE OPERON REPRESSOR ARSR-RELATED"/>
    <property type="match status" value="1"/>
</dbReference>
<name>A0A3B0VSI9_9ZZZZ</name>
<dbReference type="PRINTS" id="PR00778">
    <property type="entry name" value="HTHARSR"/>
</dbReference>
<evidence type="ECO:0000256" key="1">
    <source>
        <dbReference type="ARBA" id="ARBA00023015"/>
    </source>
</evidence>
<dbReference type="AlphaFoldDB" id="A0A3B0VSI9"/>
<dbReference type="InterPro" id="IPR036390">
    <property type="entry name" value="WH_DNA-bd_sf"/>
</dbReference>
<evidence type="ECO:0000256" key="3">
    <source>
        <dbReference type="ARBA" id="ARBA00023163"/>
    </source>
</evidence>
<dbReference type="NCBIfam" id="NF033788">
    <property type="entry name" value="HTH_metalloreg"/>
    <property type="match status" value="1"/>
</dbReference>
<dbReference type="GO" id="GO:0003700">
    <property type="term" value="F:DNA-binding transcription factor activity"/>
    <property type="evidence" value="ECO:0007669"/>
    <property type="project" value="InterPro"/>
</dbReference>
<sequence length="109" mass="12568">MNIPKNTRFEMKEENINKASRALKAMGHPLRLKILCVIGENELPVMEIVRQVGTTQSNISQHIDILREKEIITSRREGSKILCKVRDHNILQLMAVMQHTFCKLESSDK</sequence>
<dbReference type="InterPro" id="IPR001845">
    <property type="entry name" value="HTH_ArsR_DNA-bd_dom"/>
</dbReference>
<gene>
    <name evidence="5" type="ORF">MNBD_GAMMA04-930</name>
</gene>
<reference evidence="5" key="1">
    <citation type="submission" date="2018-06" db="EMBL/GenBank/DDBJ databases">
        <authorList>
            <person name="Zhirakovskaya E."/>
        </authorList>
    </citation>
    <scope>NUCLEOTIDE SEQUENCE</scope>
</reference>
<dbReference type="SMART" id="SM00418">
    <property type="entry name" value="HTH_ARSR"/>
    <property type="match status" value="1"/>
</dbReference>
<dbReference type="CDD" id="cd00090">
    <property type="entry name" value="HTH_ARSR"/>
    <property type="match status" value="1"/>
</dbReference>
<protein>
    <submittedName>
        <fullName evidence="5">Transcriptional regulator, ArsR family</fullName>
    </submittedName>
</protein>
<dbReference type="InterPro" id="IPR036388">
    <property type="entry name" value="WH-like_DNA-bd_sf"/>
</dbReference>
<evidence type="ECO:0000313" key="5">
    <source>
        <dbReference type="EMBL" id="VAW46605.1"/>
    </source>
</evidence>
<accession>A0A3B0VSI9</accession>